<dbReference type="Proteomes" id="UP001054837">
    <property type="component" value="Unassembled WGS sequence"/>
</dbReference>
<sequence length="172" mass="19743">MSDLHIEQAYDCRDFLRESASKLNWTELEKDTFMDIECAGGLISTTFLLKLFPDIKKVIAIDTHLESDIYENPKVAYHKADITKSTFLVAWKGKIIKIISFHCFNYLPSFDEAVENVSDLMVPNGVLNQPLKQISQVLQLEKERIIEILEVGGVSLAIWHIPHHSVITIRRF</sequence>
<comment type="caution">
    <text evidence="1">The sequence shown here is derived from an EMBL/GenBank/DDBJ whole genome shotgun (WGS) entry which is preliminary data.</text>
</comment>
<proteinExistence type="predicted"/>
<dbReference type="Gene3D" id="3.40.50.150">
    <property type="entry name" value="Vaccinia Virus protein VP39"/>
    <property type="match status" value="1"/>
</dbReference>
<evidence type="ECO:0008006" key="3">
    <source>
        <dbReference type="Google" id="ProtNLM"/>
    </source>
</evidence>
<keyword evidence="2" id="KW-1185">Reference proteome</keyword>
<evidence type="ECO:0000313" key="1">
    <source>
        <dbReference type="EMBL" id="GIY21154.1"/>
    </source>
</evidence>
<gene>
    <name evidence="1" type="ORF">CDAR_455501</name>
</gene>
<accession>A0AAV4RGP1</accession>
<name>A0AAV4RGP1_9ARAC</name>
<dbReference type="InterPro" id="IPR029063">
    <property type="entry name" value="SAM-dependent_MTases_sf"/>
</dbReference>
<dbReference type="AlphaFoldDB" id="A0AAV4RGP1"/>
<dbReference type="SUPFAM" id="SSF53335">
    <property type="entry name" value="S-adenosyl-L-methionine-dependent methyltransferases"/>
    <property type="match status" value="1"/>
</dbReference>
<protein>
    <recommendedName>
        <fullName evidence="3">Methyltransferase domain-containing protein</fullName>
    </recommendedName>
</protein>
<evidence type="ECO:0000313" key="2">
    <source>
        <dbReference type="Proteomes" id="UP001054837"/>
    </source>
</evidence>
<reference evidence="1 2" key="1">
    <citation type="submission" date="2021-06" db="EMBL/GenBank/DDBJ databases">
        <title>Caerostris darwini draft genome.</title>
        <authorList>
            <person name="Kono N."/>
            <person name="Arakawa K."/>
        </authorList>
    </citation>
    <scope>NUCLEOTIDE SEQUENCE [LARGE SCALE GENOMIC DNA]</scope>
</reference>
<organism evidence="1 2">
    <name type="scientific">Caerostris darwini</name>
    <dbReference type="NCBI Taxonomy" id="1538125"/>
    <lineage>
        <taxon>Eukaryota</taxon>
        <taxon>Metazoa</taxon>
        <taxon>Ecdysozoa</taxon>
        <taxon>Arthropoda</taxon>
        <taxon>Chelicerata</taxon>
        <taxon>Arachnida</taxon>
        <taxon>Araneae</taxon>
        <taxon>Araneomorphae</taxon>
        <taxon>Entelegynae</taxon>
        <taxon>Araneoidea</taxon>
        <taxon>Araneidae</taxon>
        <taxon>Caerostris</taxon>
    </lineage>
</organism>
<dbReference type="EMBL" id="BPLQ01006251">
    <property type="protein sequence ID" value="GIY21154.1"/>
    <property type="molecule type" value="Genomic_DNA"/>
</dbReference>